<accession>A0AAU9XQK4</accession>
<reference evidence="1 2" key="1">
    <citation type="submission" date="2022-05" db="EMBL/GenBank/DDBJ databases">
        <authorList>
            <consortium name="Genoscope - CEA"/>
            <person name="William W."/>
        </authorList>
    </citation>
    <scope>NUCLEOTIDE SEQUENCE [LARGE SCALE GENOMIC DNA]</scope>
</reference>
<evidence type="ECO:0000313" key="1">
    <source>
        <dbReference type="EMBL" id="CAH3155903.1"/>
    </source>
</evidence>
<dbReference type="EMBL" id="CALNXJ010000059">
    <property type="protein sequence ID" value="CAH3155903.1"/>
    <property type="molecule type" value="Genomic_DNA"/>
</dbReference>
<name>A0AAU9XQK4_9CNID</name>
<organism evidence="1 2">
    <name type="scientific">Pocillopora meandrina</name>
    <dbReference type="NCBI Taxonomy" id="46732"/>
    <lineage>
        <taxon>Eukaryota</taxon>
        <taxon>Metazoa</taxon>
        <taxon>Cnidaria</taxon>
        <taxon>Anthozoa</taxon>
        <taxon>Hexacorallia</taxon>
        <taxon>Scleractinia</taxon>
        <taxon>Astrocoeniina</taxon>
        <taxon>Pocilloporidae</taxon>
        <taxon>Pocillopora</taxon>
    </lineage>
</organism>
<evidence type="ECO:0000313" key="2">
    <source>
        <dbReference type="Proteomes" id="UP001159428"/>
    </source>
</evidence>
<comment type="caution">
    <text evidence="1">The sequence shown here is derived from an EMBL/GenBank/DDBJ whole genome shotgun (WGS) entry which is preliminary data.</text>
</comment>
<dbReference type="Proteomes" id="UP001159428">
    <property type="component" value="Unassembled WGS sequence"/>
</dbReference>
<protein>
    <submittedName>
        <fullName evidence="1">Uncharacterized protein</fullName>
    </submittedName>
</protein>
<dbReference type="AlphaFoldDB" id="A0AAU9XQK4"/>
<gene>
    <name evidence="1" type="ORF">PMEA_00028239</name>
</gene>
<keyword evidence="2" id="KW-1185">Reference proteome</keyword>
<sequence>MANKVPVGKTIYSTYGESILTSTETTEMTLLAPCTHETADTHFNAADAASSRHRRIRIRYNITDIVVLAISVASTLPTDELWITQGSGKNLQNIPALAIEMSLVFPQMTPVVKDLKASPQEITGGGMVVLERFVVLLYDLTSSLKKVNETPQKLFI</sequence>
<proteinExistence type="predicted"/>